<dbReference type="GO" id="GO:0005524">
    <property type="term" value="F:ATP binding"/>
    <property type="evidence" value="ECO:0007669"/>
    <property type="project" value="UniProtKB-UniRule"/>
</dbReference>
<evidence type="ECO:0000256" key="6">
    <source>
        <dbReference type="ARBA" id="ARBA00047615"/>
    </source>
</evidence>
<keyword evidence="2 8" id="KW-0808">Transferase</keyword>
<dbReference type="Proteomes" id="UP000673975">
    <property type="component" value="Unassembled WGS sequence"/>
</dbReference>
<dbReference type="GO" id="GO:0005829">
    <property type="term" value="C:cytosol"/>
    <property type="evidence" value="ECO:0007669"/>
    <property type="project" value="TreeGrafter"/>
</dbReference>
<protein>
    <recommendedName>
        <fullName evidence="8">Cytidylate kinase</fullName>
        <shortName evidence="8">CK</shortName>
        <ecNumber evidence="8">2.7.4.25</ecNumber>
    </recommendedName>
    <alternativeName>
        <fullName evidence="8">Cytidine monophosphate kinase</fullName>
        <shortName evidence="8">CMP kinase</shortName>
    </alternativeName>
</protein>
<evidence type="ECO:0000313" key="11">
    <source>
        <dbReference type="Proteomes" id="UP000673975"/>
    </source>
</evidence>
<dbReference type="EC" id="2.7.4.25" evidence="8"/>
<name>A0A8J7UV54_9BACT</name>
<gene>
    <name evidence="8" type="primary">cmk</name>
    <name evidence="10" type="ORF">NATSA_06030</name>
</gene>
<dbReference type="RefSeq" id="WP_210511102.1">
    <property type="nucleotide sequence ID" value="NZ_JAFIDN010000003.1"/>
</dbReference>
<evidence type="ECO:0000259" key="9">
    <source>
        <dbReference type="Pfam" id="PF02224"/>
    </source>
</evidence>
<evidence type="ECO:0000256" key="1">
    <source>
        <dbReference type="ARBA" id="ARBA00009427"/>
    </source>
</evidence>
<dbReference type="HAMAP" id="MF_00238">
    <property type="entry name" value="Cytidyl_kinase_type1"/>
    <property type="match status" value="1"/>
</dbReference>
<evidence type="ECO:0000313" key="10">
    <source>
        <dbReference type="EMBL" id="MBP3192212.1"/>
    </source>
</evidence>
<feature type="binding site" evidence="8">
    <location>
        <begin position="7"/>
        <end position="15"/>
    </location>
    <ligand>
        <name>ATP</name>
        <dbReference type="ChEBI" id="CHEBI:30616"/>
    </ligand>
</feature>
<dbReference type="PANTHER" id="PTHR21299">
    <property type="entry name" value="CYTIDYLATE KINASE/PANTOATE-BETA-ALANINE LIGASE"/>
    <property type="match status" value="1"/>
</dbReference>
<dbReference type="AlphaFoldDB" id="A0A8J7UV54"/>
<keyword evidence="11" id="KW-1185">Reference proteome</keyword>
<dbReference type="InterPro" id="IPR003136">
    <property type="entry name" value="Cytidylate_kin"/>
</dbReference>
<reference evidence="10" key="1">
    <citation type="submission" date="2021-02" db="EMBL/GenBank/DDBJ databases">
        <title>Natronogracilivirga saccharolytica gen. nov. sp. nov. a new anaerobic, haloalkiliphilic carbohydrate-fermenting bacterium from soda lake and proposing of Cyclonatronumiaceae fam. nov. in the phylum Balneolaeota.</title>
        <authorList>
            <person name="Zhilina T.N."/>
            <person name="Sorokin D.Y."/>
            <person name="Zavarzina D.G."/>
            <person name="Toshchakov S.V."/>
            <person name="Kublanov I.V."/>
        </authorList>
    </citation>
    <scope>NUCLEOTIDE SEQUENCE</scope>
    <source>
        <strain evidence="10">Z-1702</strain>
    </source>
</reference>
<evidence type="ECO:0000256" key="5">
    <source>
        <dbReference type="ARBA" id="ARBA00022840"/>
    </source>
</evidence>
<keyword evidence="3 8" id="KW-0547">Nucleotide-binding</keyword>
<dbReference type="InterPro" id="IPR027417">
    <property type="entry name" value="P-loop_NTPase"/>
</dbReference>
<keyword evidence="8" id="KW-0963">Cytoplasm</keyword>
<comment type="similarity">
    <text evidence="1 8">Belongs to the cytidylate kinase family. Type 1 subfamily.</text>
</comment>
<organism evidence="10 11">
    <name type="scientific">Natronogracilivirga saccharolytica</name>
    <dbReference type="NCBI Taxonomy" id="2812953"/>
    <lineage>
        <taxon>Bacteria</taxon>
        <taxon>Pseudomonadati</taxon>
        <taxon>Balneolota</taxon>
        <taxon>Balneolia</taxon>
        <taxon>Balneolales</taxon>
        <taxon>Cyclonatronaceae</taxon>
        <taxon>Natronogracilivirga</taxon>
    </lineage>
</organism>
<comment type="catalytic activity">
    <reaction evidence="6 8">
        <text>dCMP + ATP = dCDP + ADP</text>
        <dbReference type="Rhea" id="RHEA:25094"/>
        <dbReference type="ChEBI" id="CHEBI:30616"/>
        <dbReference type="ChEBI" id="CHEBI:57566"/>
        <dbReference type="ChEBI" id="CHEBI:58593"/>
        <dbReference type="ChEBI" id="CHEBI:456216"/>
        <dbReference type="EC" id="2.7.4.25"/>
    </reaction>
</comment>
<proteinExistence type="inferred from homology"/>
<comment type="caution">
    <text evidence="10">The sequence shown here is derived from an EMBL/GenBank/DDBJ whole genome shotgun (WGS) entry which is preliminary data.</text>
</comment>
<dbReference type="CDD" id="cd02020">
    <property type="entry name" value="CMPK"/>
    <property type="match status" value="1"/>
</dbReference>
<keyword evidence="4 8" id="KW-0418">Kinase</keyword>
<dbReference type="EMBL" id="JAFIDN010000003">
    <property type="protein sequence ID" value="MBP3192212.1"/>
    <property type="molecule type" value="Genomic_DNA"/>
</dbReference>
<dbReference type="SUPFAM" id="SSF52540">
    <property type="entry name" value="P-loop containing nucleoside triphosphate hydrolases"/>
    <property type="match status" value="1"/>
</dbReference>
<comment type="catalytic activity">
    <reaction evidence="7 8">
        <text>CMP + ATP = CDP + ADP</text>
        <dbReference type="Rhea" id="RHEA:11600"/>
        <dbReference type="ChEBI" id="CHEBI:30616"/>
        <dbReference type="ChEBI" id="CHEBI:58069"/>
        <dbReference type="ChEBI" id="CHEBI:60377"/>
        <dbReference type="ChEBI" id="CHEBI:456216"/>
        <dbReference type="EC" id="2.7.4.25"/>
    </reaction>
</comment>
<dbReference type="InterPro" id="IPR011994">
    <property type="entry name" value="Cytidylate_kinase_dom"/>
</dbReference>
<evidence type="ECO:0000256" key="2">
    <source>
        <dbReference type="ARBA" id="ARBA00022679"/>
    </source>
</evidence>
<dbReference type="GO" id="GO:0015949">
    <property type="term" value="P:nucleobase-containing small molecule interconversion"/>
    <property type="evidence" value="ECO:0007669"/>
    <property type="project" value="TreeGrafter"/>
</dbReference>
<dbReference type="PANTHER" id="PTHR21299:SF2">
    <property type="entry name" value="CYTIDYLATE KINASE"/>
    <property type="match status" value="1"/>
</dbReference>
<dbReference type="GO" id="GO:0036431">
    <property type="term" value="F:dCMP kinase activity"/>
    <property type="evidence" value="ECO:0007669"/>
    <property type="project" value="InterPro"/>
</dbReference>
<keyword evidence="5 8" id="KW-0067">ATP-binding</keyword>
<dbReference type="Pfam" id="PF02224">
    <property type="entry name" value="Cytidylate_kin"/>
    <property type="match status" value="1"/>
</dbReference>
<evidence type="ECO:0000256" key="4">
    <source>
        <dbReference type="ARBA" id="ARBA00022777"/>
    </source>
</evidence>
<dbReference type="GO" id="GO:0006220">
    <property type="term" value="P:pyrimidine nucleotide metabolic process"/>
    <property type="evidence" value="ECO:0007669"/>
    <property type="project" value="UniProtKB-UniRule"/>
</dbReference>
<feature type="domain" description="Cytidylate kinase" evidence="9">
    <location>
        <begin position="3"/>
        <end position="215"/>
    </location>
</feature>
<evidence type="ECO:0000256" key="8">
    <source>
        <dbReference type="HAMAP-Rule" id="MF_00238"/>
    </source>
</evidence>
<evidence type="ECO:0000256" key="7">
    <source>
        <dbReference type="ARBA" id="ARBA00048478"/>
    </source>
</evidence>
<dbReference type="NCBIfam" id="TIGR00017">
    <property type="entry name" value="cmk"/>
    <property type="match status" value="1"/>
</dbReference>
<accession>A0A8J7UV54</accession>
<comment type="subcellular location">
    <subcellularLocation>
        <location evidence="8">Cytoplasm</location>
    </subcellularLocation>
</comment>
<evidence type="ECO:0000256" key="3">
    <source>
        <dbReference type="ARBA" id="ARBA00022741"/>
    </source>
</evidence>
<dbReference type="Gene3D" id="3.40.50.300">
    <property type="entry name" value="P-loop containing nucleotide triphosphate hydrolases"/>
    <property type="match status" value="1"/>
</dbReference>
<sequence>MIIVIDGPAGAGKSTTAKEVARRTESDYVDSGAVYRGFTYLFMINDFDKSRLTEALKNHDLHFDFHIDNVRVTHGDKDITQTIRSAEINNRVSEVAAMPEVRDEVRRILREISGDRKRGVVLEGRDLGTVVFPDADYKFFLTAAPEARARRRFDEQTRAGADTSLEQVRENVEKRDRIDSTRDIDPLKKADDAVEIDSTYLTFEEQVARITDFVRSMRTENNS</sequence>